<evidence type="ECO:0000259" key="1">
    <source>
        <dbReference type="Pfam" id="PF20976"/>
    </source>
</evidence>
<dbReference type="InterPro" id="IPR020347">
    <property type="entry name" value="Pop8"/>
</dbReference>
<dbReference type="GO" id="GO:0008033">
    <property type="term" value="P:tRNA processing"/>
    <property type="evidence" value="ECO:0007669"/>
    <property type="project" value="InterPro"/>
</dbReference>
<dbReference type="GO" id="GO:0000171">
    <property type="term" value="F:ribonuclease MRP activity"/>
    <property type="evidence" value="ECO:0007669"/>
    <property type="project" value="TreeGrafter"/>
</dbReference>
<dbReference type="PANTHER" id="PTHR28173">
    <property type="entry name" value="RIBONUCLEASES P/MRP PROTEIN SUBUNIT POP8"/>
    <property type="match status" value="1"/>
</dbReference>
<keyword evidence="3" id="KW-1185">Reference proteome</keyword>
<comment type="caution">
    <text evidence="2">The sequence shown here is derived from an EMBL/GenBank/DDBJ whole genome shotgun (WGS) entry which is preliminary data.</text>
</comment>
<dbReference type="Pfam" id="PF20976">
    <property type="entry name" value="Pop8"/>
    <property type="match status" value="1"/>
</dbReference>
<dbReference type="EMBL" id="JAFIMR010000007">
    <property type="protein sequence ID" value="KAI1876527.1"/>
    <property type="molecule type" value="Genomic_DNA"/>
</dbReference>
<dbReference type="Proteomes" id="UP000829685">
    <property type="component" value="Unassembled WGS sequence"/>
</dbReference>
<protein>
    <recommendedName>
        <fullName evidence="1">Ribonucleases P/MRP subunit Pop8-like domain-containing protein</fullName>
    </recommendedName>
</protein>
<proteinExistence type="predicted"/>
<accession>A0A9P9WS13</accession>
<name>A0A9P9WS13_9PEZI</name>
<dbReference type="GO" id="GO:0000294">
    <property type="term" value="P:nuclear-transcribed mRNA catabolic process, RNase MRP-dependent"/>
    <property type="evidence" value="ECO:0007669"/>
    <property type="project" value="TreeGrafter"/>
</dbReference>
<dbReference type="GO" id="GO:0000172">
    <property type="term" value="C:ribonuclease MRP complex"/>
    <property type="evidence" value="ECO:0007669"/>
    <property type="project" value="InterPro"/>
</dbReference>
<dbReference type="GO" id="GO:0004526">
    <property type="term" value="F:ribonuclease P activity"/>
    <property type="evidence" value="ECO:0007669"/>
    <property type="project" value="TreeGrafter"/>
</dbReference>
<evidence type="ECO:0000313" key="2">
    <source>
        <dbReference type="EMBL" id="KAI1876527.1"/>
    </source>
</evidence>
<dbReference type="GO" id="GO:0005655">
    <property type="term" value="C:nucleolar ribonuclease P complex"/>
    <property type="evidence" value="ECO:0007669"/>
    <property type="project" value="InterPro"/>
</dbReference>
<evidence type="ECO:0000313" key="3">
    <source>
        <dbReference type="Proteomes" id="UP000829685"/>
    </source>
</evidence>
<dbReference type="InterPro" id="IPR049128">
    <property type="entry name" value="Pop8-like_dom"/>
</dbReference>
<dbReference type="GO" id="GO:0034965">
    <property type="term" value="P:intronic box C/D snoRNA processing"/>
    <property type="evidence" value="ECO:0007669"/>
    <property type="project" value="TreeGrafter"/>
</dbReference>
<dbReference type="PANTHER" id="PTHR28173:SF1">
    <property type="entry name" value="RIBONUCLEASES P_MRP PROTEIN SUBUNIT POP8"/>
    <property type="match status" value="1"/>
</dbReference>
<feature type="domain" description="Ribonucleases P/MRP subunit Pop8-like" evidence="1">
    <location>
        <begin position="36"/>
        <end position="109"/>
    </location>
</feature>
<organism evidence="2 3">
    <name type="scientific">Neoarthrinium moseri</name>
    <dbReference type="NCBI Taxonomy" id="1658444"/>
    <lineage>
        <taxon>Eukaryota</taxon>
        <taxon>Fungi</taxon>
        <taxon>Dikarya</taxon>
        <taxon>Ascomycota</taxon>
        <taxon>Pezizomycotina</taxon>
        <taxon>Sordariomycetes</taxon>
        <taxon>Xylariomycetidae</taxon>
        <taxon>Amphisphaeriales</taxon>
        <taxon>Apiosporaceae</taxon>
        <taxon>Neoarthrinium</taxon>
    </lineage>
</organism>
<sequence length="145" mass="15370">MADGGETTLASITSTAAATKSHKAQELAACTIRAPPFSYAHLEVLRDSAQPAELDAIQVRSYCTAALKQFLGISGTAISVDILKVDGAACWLRIPRDDLAAFAAAITAWQGTYEGGLHTTLRVEGCSDWLGTLVGRQGEDQMWEG</sequence>
<reference evidence="2" key="1">
    <citation type="submission" date="2021-03" db="EMBL/GenBank/DDBJ databases">
        <title>Revisited historic fungal species revealed as producer of novel bioactive compounds through whole genome sequencing and comparative genomics.</title>
        <authorList>
            <person name="Vignolle G.A."/>
            <person name="Hochenegger N."/>
            <person name="Mach R.L."/>
            <person name="Mach-Aigner A.R."/>
            <person name="Javad Rahimi M."/>
            <person name="Salim K.A."/>
            <person name="Chan C.M."/>
            <person name="Lim L.B.L."/>
            <person name="Cai F."/>
            <person name="Druzhinina I.S."/>
            <person name="U'Ren J.M."/>
            <person name="Derntl C."/>
        </authorList>
    </citation>
    <scope>NUCLEOTIDE SEQUENCE</scope>
    <source>
        <strain evidence="2">TUCIM 5799</strain>
    </source>
</reference>
<dbReference type="AlphaFoldDB" id="A0A9P9WS13"/>
<gene>
    <name evidence="2" type="ORF">JX265_004053</name>
</gene>